<reference evidence="2 3" key="1">
    <citation type="journal article" date="2019" name="Commun. Biol.">
        <title>The bagworm genome reveals a unique fibroin gene that provides high tensile strength.</title>
        <authorList>
            <person name="Kono N."/>
            <person name="Nakamura H."/>
            <person name="Ohtoshi R."/>
            <person name="Tomita M."/>
            <person name="Numata K."/>
            <person name="Arakawa K."/>
        </authorList>
    </citation>
    <scope>NUCLEOTIDE SEQUENCE [LARGE SCALE GENOMIC DNA]</scope>
</reference>
<dbReference type="EMBL" id="BGZK01000088">
    <property type="protein sequence ID" value="GBP17562.1"/>
    <property type="molecule type" value="Genomic_DNA"/>
</dbReference>
<feature type="region of interest" description="Disordered" evidence="1">
    <location>
        <begin position="135"/>
        <end position="157"/>
    </location>
</feature>
<evidence type="ECO:0000256" key="1">
    <source>
        <dbReference type="SAM" id="MobiDB-lite"/>
    </source>
</evidence>
<evidence type="ECO:0000313" key="3">
    <source>
        <dbReference type="Proteomes" id="UP000299102"/>
    </source>
</evidence>
<evidence type="ECO:0000313" key="2">
    <source>
        <dbReference type="EMBL" id="GBP17562.1"/>
    </source>
</evidence>
<gene>
    <name evidence="2" type="ORF">EVAR_12272_1</name>
</gene>
<dbReference type="AlphaFoldDB" id="A0A4C1TU68"/>
<dbReference type="Pfam" id="PF01359">
    <property type="entry name" value="Transposase_1"/>
    <property type="match status" value="1"/>
</dbReference>
<comment type="caution">
    <text evidence="2">The sequence shown here is derived from an EMBL/GenBank/DDBJ whole genome shotgun (WGS) entry which is preliminary data.</text>
</comment>
<accession>A0A4C1TU68</accession>
<feature type="compositionally biased region" description="Basic and acidic residues" evidence="1">
    <location>
        <begin position="144"/>
        <end position="157"/>
    </location>
</feature>
<protein>
    <recommendedName>
        <fullName evidence="4">Mariner Mos1 transposase</fullName>
    </recommendedName>
</protein>
<evidence type="ECO:0008006" key="4">
    <source>
        <dbReference type="Google" id="ProtNLM"/>
    </source>
</evidence>
<sequence>MIIQKEENRGDYLATRQHRQQNRIFIKKKLLLCIWWYQLDVVYYELLNPSGTNTGTLCRTQLMRLSRALKVERQSAGIRPPAPAAARPGRRQRQNAVKNDDLSTMTIVSLPIYRDSERTGNGCVLFEIRTVTGSGNETARSSRNRIECQDRDRDRERDQGQVKCALEIRATNVT</sequence>
<dbReference type="Proteomes" id="UP000299102">
    <property type="component" value="Unassembled WGS sequence"/>
</dbReference>
<keyword evidence="3" id="KW-1185">Reference proteome</keyword>
<dbReference type="InterPro" id="IPR001888">
    <property type="entry name" value="Transposase_1"/>
</dbReference>
<organism evidence="2 3">
    <name type="scientific">Eumeta variegata</name>
    <name type="common">Bagworm moth</name>
    <name type="synonym">Eumeta japonica</name>
    <dbReference type="NCBI Taxonomy" id="151549"/>
    <lineage>
        <taxon>Eukaryota</taxon>
        <taxon>Metazoa</taxon>
        <taxon>Ecdysozoa</taxon>
        <taxon>Arthropoda</taxon>
        <taxon>Hexapoda</taxon>
        <taxon>Insecta</taxon>
        <taxon>Pterygota</taxon>
        <taxon>Neoptera</taxon>
        <taxon>Endopterygota</taxon>
        <taxon>Lepidoptera</taxon>
        <taxon>Glossata</taxon>
        <taxon>Ditrysia</taxon>
        <taxon>Tineoidea</taxon>
        <taxon>Psychidae</taxon>
        <taxon>Oiketicinae</taxon>
        <taxon>Eumeta</taxon>
    </lineage>
</organism>
<feature type="region of interest" description="Disordered" evidence="1">
    <location>
        <begin position="73"/>
        <end position="95"/>
    </location>
</feature>
<name>A0A4C1TU68_EUMVA</name>
<proteinExistence type="predicted"/>